<evidence type="ECO:0000256" key="4">
    <source>
        <dbReference type="ARBA" id="ARBA00022771"/>
    </source>
</evidence>
<dbReference type="Pfam" id="PF23115">
    <property type="entry name" value="zf-C2H2_STOP2_3rd"/>
    <property type="match status" value="1"/>
</dbReference>
<keyword evidence="6" id="KW-0805">Transcription regulation</keyword>
<keyword evidence="4" id="KW-0863">Zinc-finger</keyword>
<evidence type="ECO:0000313" key="11">
    <source>
        <dbReference type="EMBL" id="KAL3733138.1"/>
    </source>
</evidence>
<comment type="caution">
    <text evidence="11">The sequence shown here is derived from an EMBL/GenBank/DDBJ whole genome shotgun (WGS) entry which is preliminary data.</text>
</comment>
<evidence type="ECO:0000256" key="9">
    <source>
        <dbReference type="SAM" id="MobiDB-lite"/>
    </source>
</evidence>
<keyword evidence="2" id="KW-0479">Metal-binding</keyword>
<accession>A0ABD3K0D4</accession>
<organism evidence="11 12">
    <name type="scientific">Eucalyptus globulus</name>
    <name type="common">Tasmanian blue gum</name>
    <dbReference type="NCBI Taxonomy" id="34317"/>
    <lineage>
        <taxon>Eukaryota</taxon>
        <taxon>Viridiplantae</taxon>
        <taxon>Streptophyta</taxon>
        <taxon>Embryophyta</taxon>
        <taxon>Tracheophyta</taxon>
        <taxon>Spermatophyta</taxon>
        <taxon>Magnoliopsida</taxon>
        <taxon>eudicotyledons</taxon>
        <taxon>Gunneridae</taxon>
        <taxon>Pentapetalae</taxon>
        <taxon>rosids</taxon>
        <taxon>malvids</taxon>
        <taxon>Myrtales</taxon>
        <taxon>Myrtaceae</taxon>
        <taxon>Myrtoideae</taxon>
        <taxon>Eucalypteae</taxon>
        <taxon>Eucalyptus</taxon>
    </lineage>
</organism>
<protein>
    <recommendedName>
        <fullName evidence="10">STOP2/WIP2-like C2H2-type zinc finger domain-containing protein</fullName>
    </recommendedName>
</protein>
<reference evidence="11 12" key="1">
    <citation type="submission" date="2024-11" db="EMBL/GenBank/DDBJ databases">
        <title>Chromosome-level genome assembly of Eucalyptus globulus Labill. provides insights into its genome evolution.</title>
        <authorList>
            <person name="Li X."/>
        </authorList>
    </citation>
    <scope>NUCLEOTIDE SEQUENCE [LARGE SCALE GENOMIC DNA]</scope>
    <source>
        <strain evidence="11">CL2024</strain>
        <tissue evidence="11">Fresh tender leaves</tissue>
    </source>
</reference>
<keyword evidence="12" id="KW-1185">Reference proteome</keyword>
<dbReference type="InterPro" id="IPR043584">
    <property type="entry name" value="WIP1/2/3/4/5/6"/>
</dbReference>
<feature type="domain" description="STOP2/WIP2-like C2H2-type zinc finger" evidence="10">
    <location>
        <begin position="157"/>
        <end position="191"/>
    </location>
</feature>
<evidence type="ECO:0000256" key="8">
    <source>
        <dbReference type="ARBA" id="ARBA00023242"/>
    </source>
</evidence>
<evidence type="ECO:0000256" key="6">
    <source>
        <dbReference type="ARBA" id="ARBA00023015"/>
    </source>
</evidence>
<proteinExistence type="predicted"/>
<keyword evidence="8" id="KW-0539">Nucleus</keyword>
<keyword evidence="5" id="KW-0862">Zinc</keyword>
<dbReference type="Proteomes" id="UP001634007">
    <property type="component" value="Unassembled WGS sequence"/>
</dbReference>
<evidence type="ECO:0000256" key="5">
    <source>
        <dbReference type="ARBA" id="ARBA00022833"/>
    </source>
</evidence>
<feature type="region of interest" description="Disordered" evidence="9">
    <location>
        <begin position="1"/>
        <end position="22"/>
    </location>
</feature>
<dbReference type="AlphaFoldDB" id="A0ABD3K0D4"/>
<keyword evidence="3" id="KW-0677">Repeat</keyword>
<evidence type="ECO:0000313" key="12">
    <source>
        <dbReference type="Proteomes" id="UP001634007"/>
    </source>
</evidence>
<dbReference type="PANTHER" id="PTHR45878">
    <property type="entry name" value="ZINC FINGER PROTEIN WIP2"/>
    <property type="match status" value="1"/>
</dbReference>
<name>A0ABD3K0D4_EUCGL</name>
<evidence type="ECO:0000259" key="10">
    <source>
        <dbReference type="Pfam" id="PF23115"/>
    </source>
</evidence>
<keyword evidence="7" id="KW-0804">Transcription</keyword>
<dbReference type="EMBL" id="JBJKBG010000006">
    <property type="protein sequence ID" value="KAL3733138.1"/>
    <property type="molecule type" value="Genomic_DNA"/>
</dbReference>
<dbReference type="InterPro" id="IPR059161">
    <property type="entry name" value="Znf-C2H2_STOP1/2_3rd"/>
</dbReference>
<evidence type="ECO:0000256" key="3">
    <source>
        <dbReference type="ARBA" id="ARBA00022737"/>
    </source>
</evidence>
<evidence type="ECO:0000256" key="2">
    <source>
        <dbReference type="ARBA" id="ARBA00022723"/>
    </source>
</evidence>
<evidence type="ECO:0000256" key="1">
    <source>
        <dbReference type="ARBA" id="ARBA00004123"/>
    </source>
</evidence>
<dbReference type="PANTHER" id="PTHR45878:SF1">
    <property type="entry name" value="ZINC FINGER PROTEIN WIP2"/>
    <property type="match status" value="1"/>
</dbReference>
<sequence>MASSSTCHEVEKSENVDVPLNNGRGIPSEPLPLLSFMAMALHENPKDANPNASACREAGDDVTVGLQLGLPNYSSGTAGSPSDIRSRKNIVMVRELYLYHIFARFNRLTHLSCHVYLKMFNRYNNLLMHMWGYGSQYCQGPDSLKGMQPRAMLGIPCYRRAEVCRNHIDHPRAKPLKDFRTLQTHYKQKHGSTPFACHNCGKFLANCGKRWLYVYGSGFKHKRSLKDHIKSFSLGH</sequence>
<comment type="subcellular location">
    <subcellularLocation>
        <location evidence="1">Nucleus</location>
    </subcellularLocation>
</comment>
<gene>
    <name evidence="11" type="ORF">ACJRO7_022632</name>
</gene>
<evidence type="ECO:0000256" key="7">
    <source>
        <dbReference type="ARBA" id="ARBA00023163"/>
    </source>
</evidence>